<dbReference type="EMBL" id="CM044708">
    <property type="protein sequence ID" value="KAI5648046.1"/>
    <property type="molecule type" value="Genomic_DNA"/>
</dbReference>
<dbReference type="Proteomes" id="UP001060085">
    <property type="component" value="Linkage Group LG08"/>
</dbReference>
<sequence length="182" mass="19745">MPNFYQQCEHLDHTVWNCGLLQREVMVAMHRNFSYENGNKNKGDLVEIVSVELGMCYGKEGLVVLQLVIGSSRSEGRKAIRWAVGMKSIERVEALVEVPILQEGVEVSVGEEGRYTGMESKGSLKEVLNDGEPVVGSAEGKEDSGFKVKGKRAIVAKANEVVEVDGSGTGERGGTNLADAIF</sequence>
<evidence type="ECO:0000313" key="1">
    <source>
        <dbReference type="EMBL" id="KAI5648046.1"/>
    </source>
</evidence>
<evidence type="ECO:0000313" key="2">
    <source>
        <dbReference type="Proteomes" id="UP001060085"/>
    </source>
</evidence>
<gene>
    <name evidence="1" type="ORF">M9H77_34051</name>
</gene>
<comment type="caution">
    <text evidence="1">The sequence shown here is derived from an EMBL/GenBank/DDBJ whole genome shotgun (WGS) entry which is preliminary data.</text>
</comment>
<proteinExistence type="predicted"/>
<organism evidence="1 2">
    <name type="scientific">Catharanthus roseus</name>
    <name type="common">Madagascar periwinkle</name>
    <name type="synonym">Vinca rosea</name>
    <dbReference type="NCBI Taxonomy" id="4058"/>
    <lineage>
        <taxon>Eukaryota</taxon>
        <taxon>Viridiplantae</taxon>
        <taxon>Streptophyta</taxon>
        <taxon>Embryophyta</taxon>
        <taxon>Tracheophyta</taxon>
        <taxon>Spermatophyta</taxon>
        <taxon>Magnoliopsida</taxon>
        <taxon>eudicotyledons</taxon>
        <taxon>Gunneridae</taxon>
        <taxon>Pentapetalae</taxon>
        <taxon>asterids</taxon>
        <taxon>lamiids</taxon>
        <taxon>Gentianales</taxon>
        <taxon>Apocynaceae</taxon>
        <taxon>Rauvolfioideae</taxon>
        <taxon>Vinceae</taxon>
        <taxon>Catharanthinae</taxon>
        <taxon>Catharanthus</taxon>
    </lineage>
</organism>
<reference evidence="2" key="1">
    <citation type="journal article" date="2023" name="Nat. Plants">
        <title>Single-cell RNA sequencing provides a high-resolution roadmap for understanding the multicellular compartmentation of specialized metabolism.</title>
        <authorList>
            <person name="Sun S."/>
            <person name="Shen X."/>
            <person name="Li Y."/>
            <person name="Li Y."/>
            <person name="Wang S."/>
            <person name="Li R."/>
            <person name="Zhang H."/>
            <person name="Shen G."/>
            <person name="Guo B."/>
            <person name="Wei J."/>
            <person name="Xu J."/>
            <person name="St-Pierre B."/>
            <person name="Chen S."/>
            <person name="Sun C."/>
        </authorList>
    </citation>
    <scope>NUCLEOTIDE SEQUENCE [LARGE SCALE GENOMIC DNA]</scope>
</reference>
<keyword evidence="2" id="KW-1185">Reference proteome</keyword>
<accession>A0ACB9ZL95</accession>
<protein>
    <submittedName>
        <fullName evidence="1">Uncharacterized protein</fullName>
    </submittedName>
</protein>
<name>A0ACB9ZL95_CATRO</name>